<dbReference type="EMBL" id="AJWK01015797">
    <property type="status" value="NOT_ANNOTATED_CDS"/>
    <property type="molecule type" value="Genomic_DNA"/>
</dbReference>
<reference evidence="4" key="1">
    <citation type="submission" date="2020-05" db="UniProtKB">
        <authorList>
            <consortium name="EnsemblMetazoa"/>
        </authorList>
    </citation>
    <scope>IDENTIFICATION</scope>
    <source>
        <strain evidence="4">Jacobina</strain>
    </source>
</reference>
<dbReference type="SUPFAM" id="SSF47459">
    <property type="entry name" value="HLH, helix-loop-helix DNA-binding domain"/>
    <property type="match status" value="1"/>
</dbReference>
<sequence>MTKFSPENPEDLPFFHNFPPHSDSCDRWSPGSSGGKRRSKAPGASNEPQMVQIRNARERSRVRAVNEAYEKLRKVVPAISNRRKRVSKVKTLRKAAQYIQWTRSAFYNIIFLFID</sequence>
<protein>
    <recommendedName>
        <fullName evidence="3">BHLH domain-containing protein</fullName>
    </recommendedName>
</protein>
<dbReference type="InterPro" id="IPR036638">
    <property type="entry name" value="HLH_DNA-bd_sf"/>
</dbReference>
<evidence type="ECO:0000313" key="5">
    <source>
        <dbReference type="Proteomes" id="UP000092461"/>
    </source>
</evidence>
<evidence type="ECO:0000256" key="1">
    <source>
        <dbReference type="ARBA" id="ARBA00023125"/>
    </source>
</evidence>
<dbReference type="GO" id="GO:0032502">
    <property type="term" value="P:developmental process"/>
    <property type="evidence" value="ECO:0007669"/>
    <property type="project" value="TreeGrafter"/>
</dbReference>
<dbReference type="GO" id="GO:0046983">
    <property type="term" value="F:protein dimerization activity"/>
    <property type="evidence" value="ECO:0007669"/>
    <property type="project" value="InterPro"/>
</dbReference>
<dbReference type="VEuPathDB" id="VectorBase:LLOJ004997"/>
<accession>A0A1B0CK60</accession>
<name>A0A1B0CK60_LUTLO</name>
<dbReference type="EnsemblMetazoa" id="LLOJ004997-RA">
    <property type="protein sequence ID" value="LLOJ004997-PA"/>
    <property type="gene ID" value="LLOJ004997"/>
</dbReference>
<dbReference type="PANTHER" id="PTHR23349:SF108">
    <property type="entry name" value="BHLH DOMAIN-CONTAINING PROTEIN"/>
    <property type="match status" value="1"/>
</dbReference>
<dbReference type="PANTHER" id="PTHR23349">
    <property type="entry name" value="BASIC HELIX-LOOP-HELIX TRANSCRIPTION FACTOR, TWIST"/>
    <property type="match status" value="1"/>
</dbReference>
<proteinExistence type="predicted"/>
<organism evidence="4 5">
    <name type="scientific">Lutzomyia longipalpis</name>
    <name type="common">Sand fly</name>
    <dbReference type="NCBI Taxonomy" id="7200"/>
    <lineage>
        <taxon>Eukaryota</taxon>
        <taxon>Metazoa</taxon>
        <taxon>Ecdysozoa</taxon>
        <taxon>Arthropoda</taxon>
        <taxon>Hexapoda</taxon>
        <taxon>Insecta</taxon>
        <taxon>Pterygota</taxon>
        <taxon>Neoptera</taxon>
        <taxon>Endopterygota</taxon>
        <taxon>Diptera</taxon>
        <taxon>Nematocera</taxon>
        <taxon>Psychodoidea</taxon>
        <taxon>Psychodidae</taxon>
        <taxon>Lutzomyia</taxon>
        <taxon>Lutzomyia</taxon>
    </lineage>
</organism>
<dbReference type="AlphaFoldDB" id="A0A1B0CK60"/>
<dbReference type="PROSITE" id="PS50888">
    <property type="entry name" value="BHLH"/>
    <property type="match status" value="1"/>
</dbReference>
<feature type="region of interest" description="Disordered" evidence="2">
    <location>
        <begin position="1"/>
        <end position="50"/>
    </location>
</feature>
<dbReference type="GO" id="GO:0000977">
    <property type="term" value="F:RNA polymerase II transcription regulatory region sequence-specific DNA binding"/>
    <property type="evidence" value="ECO:0007669"/>
    <property type="project" value="TreeGrafter"/>
</dbReference>
<dbReference type="GO" id="GO:0000981">
    <property type="term" value="F:DNA-binding transcription factor activity, RNA polymerase II-specific"/>
    <property type="evidence" value="ECO:0007669"/>
    <property type="project" value="TreeGrafter"/>
</dbReference>
<dbReference type="CDD" id="cd11418">
    <property type="entry name" value="bHLH_TS_ASCL"/>
    <property type="match status" value="1"/>
</dbReference>
<dbReference type="Gene3D" id="4.10.280.10">
    <property type="entry name" value="Helix-loop-helix DNA-binding domain"/>
    <property type="match status" value="1"/>
</dbReference>
<evidence type="ECO:0000256" key="2">
    <source>
        <dbReference type="SAM" id="MobiDB-lite"/>
    </source>
</evidence>
<feature type="domain" description="BHLH" evidence="3">
    <location>
        <begin position="49"/>
        <end position="102"/>
    </location>
</feature>
<evidence type="ECO:0000313" key="4">
    <source>
        <dbReference type="EnsemblMetazoa" id="LLOJ004997-PA"/>
    </source>
</evidence>
<evidence type="ECO:0000259" key="3">
    <source>
        <dbReference type="PROSITE" id="PS50888"/>
    </source>
</evidence>
<dbReference type="SMART" id="SM00353">
    <property type="entry name" value="HLH"/>
    <property type="match status" value="1"/>
</dbReference>
<dbReference type="Pfam" id="PF00010">
    <property type="entry name" value="HLH"/>
    <property type="match status" value="1"/>
</dbReference>
<dbReference type="Proteomes" id="UP000092461">
    <property type="component" value="Unassembled WGS sequence"/>
</dbReference>
<dbReference type="InterPro" id="IPR050283">
    <property type="entry name" value="E-box_TF_Regulators"/>
</dbReference>
<keyword evidence="5" id="KW-1185">Reference proteome</keyword>
<dbReference type="InterPro" id="IPR011598">
    <property type="entry name" value="bHLH_dom"/>
</dbReference>
<keyword evidence="1" id="KW-0238">DNA-binding</keyword>